<feature type="compositionally biased region" description="Polar residues" evidence="1">
    <location>
        <begin position="52"/>
        <end position="67"/>
    </location>
</feature>
<feature type="region of interest" description="Disordered" evidence="1">
    <location>
        <begin position="171"/>
        <end position="194"/>
    </location>
</feature>
<evidence type="ECO:0000256" key="2">
    <source>
        <dbReference type="SAM" id="Phobius"/>
    </source>
</evidence>
<dbReference type="GeneID" id="87839062"/>
<proteinExistence type="predicted"/>
<reference evidence="4" key="1">
    <citation type="journal article" date="2023" name="Mol. Phylogenet. Evol.">
        <title>Genome-scale phylogeny and comparative genomics of the fungal order Sordariales.</title>
        <authorList>
            <person name="Hensen N."/>
            <person name="Bonometti L."/>
            <person name="Westerberg I."/>
            <person name="Brannstrom I.O."/>
            <person name="Guillou S."/>
            <person name="Cros-Aarteil S."/>
            <person name="Calhoun S."/>
            <person name="Haridas S."/>
            <person name="Kuo A."/>
            <person name="Mondo S."/>
            <person name="Pangilinan J."/>
            <person name="Riley R."/>
            <person name="LaButti K."/>
            <person name="Andreopoulos B."/>
            <person name="Lipzen A."/>
            <person name="Chen C."/>
            <person name="Yan M."/>
            <person name="Daum C."/>
            <person name="Ng V."/>
            <person name="Clum A."/>
            <person name="Steindorff A."/>
            <person name="Ohm R.A."/>
            <person name="Martin F."/>
            <person name="Silar P."/>
            <person name="Natvig D.O."/>
            <person name="Lalanne C."/>
            <person name="Gautier V."/>
            <person name="Ament-Velasquez S.L."/>
            <person name="Kruys A."/>
            <person name="Hutchinson M.I."/>
            <person name="Powell A.J."/>
            <person name="Barry K."/>
            <person name="Miller A.N."/>
            <person name="Grigoriev I.V."/>
            <person name="Debuchy R."/>
            <person name="Gladieux P."/>
            <person name="Hiltunen Thoren M."/>
            <person name="Johannesson H."/>
        </authorList>
    </citation>
    <scope>NUCLEOTIDE SEQUENCE</scope>
    <source>
        <strain evidence="4">CBS 168.71</strain>
    </source>
</reference>
<feature type="transmembrane region" description="Helical" evidence="2">
    <location>
        <begin position="136"/>
        <end position="155"/>
    </location>
</feature>
<feature type="compositionally biased region" description="Basic and acidic residues" evidence="1">
    <location>
        <begin position="179"/>
        <end position="194"/>
    </location>
</feature>
<dbReference type="Proteomes" id="UP001278766">
    <property type="component" value="Unassembled WGS sequence"/>
</dbReference>
<feature type="signal peptide" evidence="3">
    <location>
        <begin position="1"/>
        <end position="18"/>
    </location>
</feature>
<accession>A0AAE0LUW2</accession>
<keyword evidence="2" id="KW-1133">Transmembrane helix</keyword>
<name>A0AAE0LUW2_9PEZI</name>
<dbReference type="EMBL" id="JAUEPN010000002">
    <property type="protein sequence ID" value="KAK3298398.1"/>
    <property type="molecule type" value="Genomic_DNA"/>
</dbReference>
<comment type="caution">
    <text evidence="4">The sequence shown here is derived from an EMBL/GenBank/DDBJ whole genome shotgun (WGS) entry which is preliminary data.</text>
</comment>
<keyword evidence="5" id="KW-1185">Reference proteome</keyword>
<evidence type="ECO:0000313" key="4">
    <source>
        <dbReference type="EMBL" id="KAK3298398.1"/>
    </source>
</evidence>
<evidence type="ECO:0000256" key="3">
    <source>
        <dbReference type="SAM" id="SignalP"/>
    </source>
</evidence>
<keyword evidence="3" id="KW-0732">Signal</keyword>
<keyword evidence="2" id="KW-0472">Membrane</keyword>
<evidence type="ECO:0000313" key="5">
    <source>
        <dbReference type="Proteomes" id="UP001278766"/>
    </source>
</evidence>
<feature type="chain" id="PRO_5041973896" evidence="3">
    <location>
        <begin position="19"/>
        <end position="194"/>
    </location>
</feature>
<dbReference type="AlphaFoldDB" id="A0AAE0LUW2"/>
<gene>
    <name evidence="4" type="ORF">B0H64DRAFT_370894</name>
</gene>
<protein>
    <submittedName>
        <fullName evidence="4">Uncharacterized protein</fullName>
    </submittedName>
</protein>
<sequence>MKPMTICLALSAAQLAVCAPIPRHWIEKRDEVLVSGREHNGATPSKAWLIDDNQNGNQGKDTATDGQNPLILPRPKIPQLSLVYPLSRHRIPNGEKQRDAENDLIRLPYQVDAAGPPQPGMPCHQGRPSHDRNNMIIVYLAAAFMVVVVVVEAWGGAFNGQGAIRLDETTGRAPASVRADADDRDNSLDEKHSV</sequence>
<reference evidence="4" key="2">
    <citation type="submission" date="2023-06" db="EMBL/GenBank/DDBJ databases">
        <authorList>
            <consortium name="Lawrence Berkeley National Laboratory"/>
            <person name="Haridas S."/>
            <person name="Hensen N."/>
            <person name="Bonometti L."/>
            <person name="Westerberg I."/>
            <person name="Brannstrom I.O."/>
            <person name="Guillou S."/>
            <person name="Cros-Aarteil S."/>
            <person name="Calhoun S."/>
            <person name="Kuo A."/>
            <person name="Mondo S."/>
            <person name="Pangilinan J."/>
            <person name="Riley R."/>
            <person name="Labutti K."/>
            <person name="Andreopoulos B."/>
            <person name="Lipzen A."/>
            <person name="Chen C."/>
            <person name="Yanf M."/>
            <person name="Daum C."/>
            <person name="Ng V."/>
            <person name="Clum A."/>
            <person name="Steindorff A."/>
            <person name="Ohm R."/>
            <person name="Martin F."/>
            <person name="Silar P."/>
            <person name="Natvig D."/>
            <person name="Lalanne C."/>
            <person name="Gautier V."/>
            <person name="Ament-Velasquez S.L."/>
            <person name="Kruys A."/>
            <person name="Hutchinson M.I."/>
            <person name="Powell A.J."/>
            <person name="Barry K."/>
            <person name="Miller A.N."/>
            <person name="Grigoriev I.V."/>
            <person name="Debuchy R."/>
            <person name="Gladieux P."/>
            <person name="Thoren M.H."/>
            <person name="Johannesson H."/>
        </authorList>
    </citation>
    <scope>NUCLEOTIDE SEQUENCE</scope>
    <source>
        <strain evidence="4">CBS 168.71</strain>
    </source>
</reference>
<keyword evidence="2" id="KW-0812">Transmembrane</keyword>
<evidence type="ECO:0000256" key="1">
    <source>
        <dbReference type="SAM" id="MobiDB-lite"/>
    </source>
</evidence>
<feature type="region of interest" description="Disordered" evidence="1">
    <location>
        <begin position="37"/>
        <end position="70"/>
    </location>
</feature>
<dbReference type="RefSeq" id="XP_062661912.1">
    <property type="nucleotide sequence ID" value="XM_062802114.1"/>
</dbReference>
<organism evidence="4 5">
    <name type="scientific">Chaetomium fimeti</name>
    <dbReference type="NCBI Taxonomy" id="1854472"/>
    <lineage>
        <taxon>Eukaryota</taxon>
        <taxon>Fungi</taxon>
        <taxon>Dikarya</taxon>
        <taxon>Ascomycota</taxon>
        <taxon>Pezizomycotina</taxon>
        <taxon>Sordariomycetes</taxon>
        <taxon>Sordariomycetidae</taxon>
        <taxon>Sordariales</taxon>
        <taxon>Chaetomiaceae</taxon>
        <taxon>Chaetomium</taxon>
    </lineage>
</organism>